<dbReference type="EMBL" id="LIAE01009164">
    <property type="protein sequence ID" value="PAV70927.1"/>
    <property type="molecule type" value="Genomic_DNA"/>
</dbReference>
<accession>A0A2A2KAG4</accession>
<proteinExistence type="predicted"/>
<evidence type="ECO:0000313" key="2">
    <source>
        <dbReference type="Proteomes" id="UP000218231"/>
    </source>
</evidence>
<organism evidence="1 2">
    <name type="scientific">Diploscapter pachys</name>
    <dbReference type="NCBI Taxonomy" id="2018661"/>
    <lineage>
        <taxon>Eukaryota</taxon>
        <taxon>Metazoa</taxon>
        <taxon>Ecdysozoa</taxon>
        <taxon>Nematoda</taxon>
        <taxon>Chromadorea</taxon>
        <taxon>Rhabditida</taxon>
        <taxon>Rhabditina</taxon>
        <taxon>Rhabditomorpha</taxon>
        <taxon>Rhabditoidea</taxon>
        <taxon>Rhabditidae</taxon>
        <taxon>Diploscapter</taxon>
    </lineage>
</organism>
<keyword evidence="2" id="KW-1185">Reference proteome</keyword>
<evidence type="ECO:0000313" key="1">
    <source>
        <dbReference type="EMBL" id="PAV70927.1"/>
    </source>
</evidence>
<comment type="caution">
    <text evidence="1">The sequence shown here is derived from an EMBL/GenBank/DDBJ whole genome shotgun (WGS) entry which is preliminary data.</text>
</comment>
<dbReference type="AlphaFoldDB" id="A0A2A2KAG4"/>
<gene>
    <name evidence="1" type="ORF">WR25_18857</name>
</gene>
<sequence>MWKKLWGKLQEQKRKRQRANCSTAAADIKTTGARIEEGQALNSRLTEASTIGNKKRRAGEWEWEGRGWVEQLK</sequence>
<reference evidence="1 2" key="1">
    <citation type="journal article" date="2017" name="Curr. Biol.">
        <title>Genome architecture and evolution of a unichromosomal asexual nematode.</title>
        <authorList>
            <person name="Fradin H."/>
            <person name="Zegar C."/>
            <person name="Gutwein M."/>
            <person name="Lucas J."/>
            <person name="Kovtun M."/>
            <person name="Corcoran D."/>
            <person name="Baugh L.R."/>
            <person name="Kiontke K."/>
            <person name="Gunsalus K."/>
            <person name="Fitch D.H."/>
            <person name="Piano F."/>
        </authorList>
    </citation>
    <scope>NUCLEOTIDE SEQUENCE [LARGE SCALE GENOMIC DNA]</scope>
    <source>
        <strain evidence="1">PF1309</strain>
    </source>
</reference>
<name>A0A2A2KAG4_9BILA</name>
<protein>
    <submittedName>
        <fullName evidence="1">Uncharacterized protein</fullName>
    </submittedName>
</protein>
<dbReference type="Proteomes" id="UP000218231">
    <property type="component" value="Unassembled WGS sequence"/>
</dbReference>